<dbReference type="InParanoid" id="H1YZG3"/>
<dbReference type="STRING" id="937775.Metlim_1983"/>
<proteinExistence type="predicted"/>
<organism evidence="1 2">
    <name type="scientific">Methanoplanus limicola DSM 2279</name>
    <dbReference type="NCBI Taxonomy" id="937775"/>
    <lineage>
        <taxon>Archaea</taxon>
        <taxon>Methanobacteriati</taxon>
        <taxon>Methanobacteriota</taxon>
        <taxon>Stenosarchaea group</taxon>
        <taxon>Methanomicrobia</taxon>
        <taxon>Methanomicrobiales</taxon>
        <taxon>Methanomicrobiaceae</taxon>
        <taxon>Methanoplanus</taxon>
    </lineage>
</organism>
<keyword evidence="2" id="KW-1185">Reference proteome</keyword>
<evidence type="ECO:0000313" key="2">
    <source>
        <dbReference type="Proteomes" id="UP000005741"/>
    </source>
</evidence>
<gene>
    <name evidence="1" type="ORF">Metlim_1983</name>
</gene>
<protein>
    <recommendedName>
        <fullName evidence="3">YcfA family protein</fullName>
    </recommendedName>
</protein>
<evidence type="ECO:0000313" key="1">
    <source>
        <dbReference type="EMBL" id="EHQ36072.1"/>
    </source>
</evidence>
<reference evidence="1 2" key="1">
    <citation type="submission" date="2011-10" db="EMBL/GenBank/DDBJ databases">
        <title>The Improved High-Quality Draft genome of Methanoplanus limicola DSM 2279.</title>
        <authorList>
            <consortium name="US DOE Joint Genome Institute (JGI-PGF)"/>
            <person name="Lucas S."/>
            <person name="Copeland A."/>
            <person name="Lapidus A."/>
            <person name="Glavina del Rio T."/>
            <person name="Dalin E."/>
            <person name="Tice H."/>
            <person name="Bruce D."/>
            <person name="Goodwin L."/>
            <person name="Pitluck S."/>
            <person name="Peters L."/>
            <person name="Mikhailova N."/>
            <person name="Lu M."/>
            <person name="Kyrpides N."/>
            <person name="Mavromatis K."/>
            <person name="Ivanova N."/>
            <person name="Markowitz V."/>
            <person name="Cheng J.-F."/>
            <person name="Hugenholtz P."/>
            <person name="Woyke T."/>
            <person name="Wu D."/>
            <person name="Wirth R."/>
            <person name="Brambilla E.-M."/>
            <person name="Klenk H.-P."/>
            <person name="Eisen J.A."/>
        </authorList>
    </citation>
    <scope>NUCLEOTIDE SEQUENCE [LARGE SCALE GENOMIC DNA]</scope>
    <source>
        <strain evidence="1 2">DSM 2279</strain>
    </source>
</reference>
<dbReference type="Proteomes" id="UP000005741">
    <property type="component" value="Chromosome"/>
</dbReference>
<sequence>MSNRKFQKVSSALQKKGFLKENKHHVYYTFQYNGKKTHIYTYLSHSTKEVSPKLRSKMAGQLKIGIEELDRLIDCKMSEEDLTVRYLDAGELE</sequence>
<dbReference type="AlphaFoldDB" id="H1YZG3"/>
<accession>H1YZG3</accession>
<name>H1YZG3_9EURY</name>
<evidence type="ECO:0008006" key="3">
    <source>
        <dbReference type="Google" id="ProtNLM"/>
    </source>
</evidence>
<dbReference type="HOGENOM" id="CLU_179875_1_0_2"/>
<dbReference type="EMBL" id="CM001436">
    <property type="protein sequence ID" value="EHQ36072.1"/>
    <property type="molecule type" value="Genomic_DNA"/>
</dbReference>